<evidence type="ECO:0000256" key="1">
    <source>
        <dbReference type="ARBA" id="ARBA00004571"/>
    </source>
</evidence>
<feature type="domain" description="TonB-dependent receptor-like beta-barrel" evidence="17">
    <location>
        <begin position="300"/>
        <end position="740"/>
    </location>
</feature>
<keyword evidence="5" id="KW-0410">Iron transport</keyword>
<dbReference type="PANTHER" id="PTHR32552">
    <property type="entry name" value="FERRICHROME IRON RECEPTOR-RELATED"/>
    <property type="match status" value="1"/>
</dbReference>
<evidence type="ECO:0000256" key="5">
    <source>
        <dbReference type="ARBA" id="ARBA00022496"/>
    </source>
</evidence>
<feature type="signal peptide" evidence="16">
    <location>
        <begin position="1"/>
        <end position="18"/>
    </location>
</feature>
<sequence>MKKIFTVFLLLLSIHAFAQSSISGKVTNEANQPLPFVNVAIKNSSVGTITDETGFFKLPPTNSTSGILLISCMGYESQAISLQQLPQKEQLHITLIERATKLQQVEIIGRKSESYKGDYTFTATKTGMPLKDVPQSVATVTKELMLDQQATKLGEVVQNVSGVSQFTAYNDLTIRGFRSKQSHLVNGLRTAFSFWAQPNVNIYEKVEVIKGPASAMFANTRPGGTVNFTTKKPLQVERKQASFGVGSFNTVNTNIDFTGPIDKSDKFFYRLNAGYQSSDGFRDMQESKSFYLAPSFSFIPTENSRFNVDIVYQNDDQRLDRGQAVPDQSTDLSVTSRTNSTAKTNDFMNLANFYMTMSYNQKISSWLSFNTSYIKFNMNGGLGEHRTNRKFISDQELEMRYVHRDELENADNISSYFVAEANTGAIKHTILAGLDYSLKTYDKSEWVAIGEKDGVDNYKFFAPDNGFADIDTYNRSVEIARNGSAYTQNHTIGYYIQDQIQYNKLQLLLGLRKEFYTDTRLENGQEQDKNQTALLPRIGLVFALTPQINFYGTYTEGFEPQDYKLNTEQNGGPFDPLKSAMFEVGTKGEFYDGKLSATIAAYQINVDNVLVKDPYDPDKLEQRGGETSKGVEFDLSGQLTKNFNLTANYAYNHASITASDDPSEIGRQKENAPYNQGGFWLKYQVVSGKAKGLGFGFGGHYVGDRLTNVEGLTFENYTLFDAGIYYQLDKMRVSANLKNIFDQEYYIGGYGYDRLFPGRPRNFMVNLSFKI</sequence>
<dbReference type="SUPFAM" id="SSF56935">
    <property type="entry name" value="Porins"/>
    <property type="match status" value="1"/>
</dbReference>
<dbReference type="InterPro" id="IPR012910">
    <property type="entry name" value="Plug_dom"/>
</dbReference>
<evidence type="ECO:0000256" key="14">
    <source>
        <dbReference type="PROSITE-ProRule" id="PRU01360"/>
    </source>
</evidence>
<dbReference type="InterPro" id="IPR036942">
    <property type="entry name" value="Beta-barrel_TonB_sf"/>
</dbReference>
<dbReference type="Gene3D" id="2.40.170.20">
    <property type="entry name" value="TonB-dependent receptor, beta-barrel domain"/>
    <property type="match status" value="1"/>
</dbReference>
<dbReference type="SUPFAM" id="SSF49464">
    <property type="entry name" value="Carboxypeptidase regulatory domain-like"/>
    <property type="match status" value="1"/>
</dbReference>
<dbReference type="Gene3D" id="2.170.130.10">
    <property type="entry name" value="TonB-dependent receptor, plug domain"/>
    <property type="match status" value="1"/>
</dbReference>
<keyword evidence="12" id="KW-0675">Receptor</keyword>
<evidence type="ECO:0000256" key="8">
    <source>
        <dbReference type="ARBA" id="ARBA00023004"/>
    </source>
</evidence>
<keyword evidence="8" id="KW-0408">Iron</keyword>
<evidence type="ECO:0000256" key="13">
    <source>
        <dbReference type="ARBA" id="ARBA00023237"/>
    </source>
</evidence>
<evidence type="ECO:0000256" key="11">
    <source>
        <dbReference type="ARBA" id="ARBA00023136"/>
    </source>
</evidence>
<evidence type="ECO:0000256" key="7">
    <source>
        <dbReference type="ARBA" id="ARBA00022729"/>
    </source>
</evidence>
<keyword evidence="10 15" id="KW-0798">TonB box</keyword>
<dbReference type="InterPro" id="IPR010105">
    <property type="entry name" value="TonB_sidphr_rcpt"/>
</dbReference>
<keyword evidence="20" id="KW-1185">Reference proteome</keyword>
<evidence type="ECO:0000256" key="4">
    <source>
        <dbReference type="ARBA" id="ARBA00022452"/>
    </source>
</evidence>
<keyword evidence="6 14" id="KW-0812">Transmembrane</keyword>
<evidence type="ECO:0000259" key="17">
    <source>
        <dbReference type="Pfam" id="PF00593"/>
    </source>
</evidence>
<dbReference type="InterPro" id="IPR000531">
    <property type="entry name" value="Beta-barrel_TonB"/>
</dbReference>
<reference evidence="19 20" key="1">
    <citation type="submission" date="2021-12" db="EMBL/GenBank/DDBJ databases">
        <title>Genome sequencing of bacteria with rrn-lacking chromosome and rrn-plasmid.</title>
        <authorList>
            <person name="Anda M."/>
            <person name="Iwasaki W."/>
        </authorList>
    </citation>
    <scope>NUCLEOTIDE SEQUENCE [LARGE SCALE GENOMIC DNA]</scope>
    <source>
        <strain evidence="19 20">NBRC 101262</strain>
        <plasmid evidence="19 20">pPP3</plasmid>
    </source>
</reference>
<evidence type="ECO:0000313" key="19">
    <source>
        <dbReference type="EMBL" id="BDD01596.1"/>
    </source>
</evidence>
<evidence type="ECO:0000256" key="9">
    <source>
        <dbReference type="ARBA" id="ARBA00023065"/>
    </source>
</evidence>
<evidence type="ECO:0000259" key="18">
    <source>
        <dbReference type="Pfam" id="PF07715"/>
    </source>
</evidence>
<keyword evidence="3 14" id="KW-0813">Transport</keyword>
<evidence type="ECO:0000256" key="3">
    <source>
        <dbReference type="ARBA" id="ARBA00022448"/>
    </source>
</evidence>
<geneLocation type="plasmid" evidence="19 20">
    <name>pPP3</name>
</geneLocation>
<dbReference type="NCBIfam" id="TIGR01783">
    <property type="entry name" value="TonB-siderophor"/>
    <property type="match status" value="1"/>
</dbReference>
<dbReference type="EMBL" id="AP025295">
    <property type="protein sequence ID" value="BDD01596.1"/>
    <property type="molecule type" value="Genomic_DNA"/>
</dbReference>
<organism evidence="19 20">
    <name type="scientific">Persicobacter psychrovividus</name>
    <dbReference type="NCBI Taxonomy" id="387638"/>
    <lineage>
        <taxon>Bacteria</taxon>
        <taxon>Pseudomonadati</taxon>
        <taxon>Bacteroidota</taxon>
        <taxon>Cytophagia</taxon>
        <taxon>Cytophagales</taxon>
        <taxon>Persicobacteraceae</taxon>
        <taxon>Persicobacter</taxon>
    </lineage>
</organism>
<dbReference type="RefSeq" id="WP_338399025.1">
    <property type="nucleotide sequence ID" value="NZ_AP025295.1"/>
</dbReference>
<comment type="similarity">
    <text evidence="2 14 15">Belongs to the TonB-dependent receptor family.</text>
</comment>
<keyword evidence="13 14" id="KW-0998">Cell outer membrane</keyword>
<evidence type="ECO:0000256" key="16">
    <source>
        <dbReference type="SAM" id="SignalP"/>
    </source>
</evidence>
<keyword evidence="9" id="KW-0406">Ion transport</keyword>
<evidence type="ECO:0000256" key="6">
    <source>
        <dbReference type="ARBA" id="ARBA00022692"/>
    </source>
</evidence>
<dbReference type="Proteomes" id="UP001354989">
    <property type="component" value="Plasmid pPP3"/>
</dbReference>
<dbReference type="Pfam" id="PF07715">
    <property type="entry name" value="Plug"/>
    <property type="match status" value="1"/>
</dbReference>
<evidence type="ECO:0000313" key="20">
    <source>
        <dbReference type="Proteomes" id="UP001354989"/>
    </source>
</evidence>
<dbReference type="CDD" id="cd01347">
    <property type="entry name" value="ligand_gated_channel"/>
    <property type="match status" value="1"/>
</dbReference>
<dbReference type="PANTHER" id="PTHR32552:SF68">
    <property type="entry name" value="FERRICHROME OUTER MEMBRANE TRANSPORTER_PHAGE RECEPTOR"/>
    <property type="match status" value="1"/>
</dbReference>
<evidence type="ECO:0000256" key="12">
    <source>
        <dbReference type="ARBA" id="ARBA00023170"/>
    </source>
</evidence>
<dbReference type="InterPro" id="IPR037066">
    <property type="entry name" value="Plug_dom_sf"/>
</dbReference>
<dbReference type="Pfam" id="PF00593">
    <property type="entry name" value="TonB_dep_Rec_b-barrel"/>
    <property type="match status" value="1"/>
</dbReference>
<feature type="chain" id="PRO_5045156858" evidence="16">
    <location>
        <begin position="19"/>
        <end position="771"/>
    </location>
</feature>
<dbReference type="Pfam" id="PF13715">
    <property type="entry name" value="CarbopepD_reg_2"/>
    <property type="match status" value="1"/>
</dbReference>
<accession>A0ABN6LF24</accession>
<keyword evidence="19" id="KW-0614">Plasmid</keyword>
<dbReference type="InterPro" id="IPR008969">
    <property type="entry name" value="CarboxyPept-like_regulatory"/>
</dbReference>
<dbReference type="Gene3D" id="2.60.40.1120">
    <property type="entry name" value="Carboxypeptidase-like, regulatory domain"/>
    <property type="match status" value="1"/>
</dbReference>
<keyword evidence="7 16" id="KW-0732">Signal</keyword>
<gene>
    <name evidence="19" type="ORF">PEPS_38760</name>
</gene>
<keyword evidence="4 14" id="KW-1134">Transmembrane beta strand</keyword>
<keyword evidence="11 14" id="KW-0472">Membrane</keyword>
<dbReference type="PROSITE" id="PS52016">
    <property type="entry name" value="TONB_DEPENDENT_REC_3"/>
    <property type="match status" value="1"/>
</dbReference>
<dbReference type="InterPro" id="IPR039426">
    <property type="entry name" value="TonB-dep_rcpt-like"/>
</dbReference>
<name>A0ABN6LF24_9BACT</name>
<comment type="subcellular location">
    <subcellularLocation>
        <location evidence="1 14">Cell outer membrane</location>
        <topology evidence="1 14">Multi-pass membrane protein</topology>
    </subcellularLocation>
</comment>
<protein>
    <submittedName>
        <fullName evidence="19">Ligand-gated channel</fullName>
    </submittedName>
</protein>
<evidence type="ECO:0000256" key="15">
    <source>
        <dbReference type="RuleBase" id="RU003357"/>
    </source>
</evidence>
<proteinExistence type="inferred from homology"/>
<feature type="domain" description="TonB-dependent receptor plug" evidence="18">
    <location>
        <begin position="130"/>
        <end position="225"/>
    </location>
</feature>
<evidence type="ECO:0000256" key="10">
    <source>
        <dbReference type="ARBA" id="ARBA00023077"/>
    </source>
</evidence>
<evidence type="ECO:0000256" key="2">
    <source>
        <dbReference type="ARBA" id="ARBA00009810"/>
    </source>
</evidence>